<sequence>MMLNKFSKVLVGTGLVLAMAGCSSKNNDGSNPDKPTTVEEDKTMIKATSKNLVDCVKNIKDGQFVRSLFKTAGLNKGNITNEAWLDDLTDALDVAFNHFELDPNNSRFNYANYVGNYTWNPGTKKFVVTKADNITVSFPSDPTTAVNDYVFAITEYKDAKFQANALDIYLPTSIKGSLKKGTEELMTINYSGEFGTGNFPIPSKVVLNLTLKPHNFLVKVEKLSNTQFNVTTELQSASDCVTALNAKVTFKDDDYNNLKIEEDLVSVIGSVKKGDLTLKGSLDAKAYFQLPSNAKADQYNTVFNVSAYSKEQEVAQLKLKDANGSQDLIVFYKDKSSEAASVYTDSFIKDLKAMLQPDFGADVENWFERTAQSNGAFSKKIVNLKNKLSGWINRK</sequence>
<dbReference type="OrthoDB" id="644811at2"/>
<dbReference type="AlphaFoldDB" id="A0A365Y444"/>
<comment type="caution">
    <text evidence="1">The sequence shown here is derived from an EMBL/GenBank/DDBJ whole genome shotgun (WGS) entry which is preliminary data.</text>
</comment>
<gene>
    <name evidence="1" type="ORF">DF182_12610</name>
</gene>
<evidence type="ECO:0000313" key="1">
    <source>
        <dbReference type="EMBL" id="RBL93356.1"/>
    </source>
</evidence>
<name>A0A365Y444_9BACT</name>
<evidence type="ECO:0000313" key="2">
    <source>
        <dbReference type="Proteomes" id="UP000253410"/>
    </source>
</evidence>
<protein>
    <submittedName>
        <fullName evidence="1">Uncharacterized protein</fullName>
    </submittedName>
</protein>
<keyword evidence="2" id="KW-1185">Reference proteome</keyword>
<dbReference type="EMBL" id="QFFJ01000001">
    <property type="protein sequence ID" value="RBL93356.1"/>
    <property type="molecule type" value="Genomic_DNA"/>
</dbReference>
<accession>A0A365Y444</accession>
<dbReference type="RefSeq" id="WP_113615955.1">
    <property type="nucleotide sequence ID" value="NZ_QFFJ01000001.1"/>
</dbReference>
<proteinExistence type="predicted"/>
<reference evidence="1 2" key="1">
    <citation type="submission" date="2018-05" db="EMBL/GenBank/DDBJ databases">
        <title>Chitinophaga sp. K3CV102501T nov., isolated from isolated from a monsoon evergreen broad-leaved forest soil.</title>
        <authorList>
            <person name="Lv Y."/>
        </authorList>
    </citation>
    <scope>NUCLEOTIDE SEQUENCE [LARGE SCALE GENOMIC DNA]</scope>
    <source>
        <strain evidence="1 2">GDMCC 1.1325</strain>
    </source>
</reference>
<dbReference type="PROSITE" id="PS51257">
    <property type="entry name" value="PROKAR_LIPOPROTEIN"/>
    <property type="match status" value="1"/>
</dbReference>
<organism evidence="1 2">
    <name type="scientific">Chitinophaga flava</name>
    <dbReference type="NCBI Taxonomy" id="2259036"/>
    <lineage>
        <taxon>Bacteria</taxon>
        <taxon>Pseudomonadati</taxon>
        <taxon>Bacteroidota</taxon>
        <taxon>Chitinophagia</taxon>
        <taxon>Chitinophagales</taxon>
        <taxon>Chitinophagaceae</taxon>
        <taxon>Chitinophaga</taxon>
    </lineage>
</organism>
<dbReference type="Proteomes" id="UP000253410">
    <property type="component" value="Unassembled WGS sequence"/>
</dbReference>